<protein>
    <submittedName>
        <fullName evidence="1">Uncharacterized protein</fullName>
    </submittedName>
</protein>
<dbReference type="Proteomes" id="UP000582837">
    <property type="component" value="Unassembled WGS sequence"/>
</dbReference>
<keyword evidence="2" id="KW-1185">Reference proteome</keyword>
<comment type="caution">
    <text evidence="1">The sequence shown here is derived from an EMBL/GenBank/DDBJ whole genome shotgun (WGS) entry which is preliminary data.</text>
</comment>
<proteinExistence type="predicted"/>
<dbReference type="EMBL" id="JACHIA010000003">
    <property type="protein sequence ID" value="MBB6069935.1"/>
    <property type="molecule type" value="Genomic_DNA"/>
</dbReference>
<sequence>MTAVTSADEFGAALLSDAEHFLNHAVEQQASVWRVLHSGHWFSPAWLTVSFYYWAYFLALTVTRLVGRSVAWVDGESLKALKKLAPPVKSPPGPGTYRTAAGPMLSATMREVEIRKDNKKAHAAVWALLFDRFQSLAVTHNCDRGTTLEDRVFYALSSSGKRLGQDWPSALRNLVNYRAGFAYDTVIHVGSLGSFAFVKVSESNSIHDVVERFETAMEQAVINPSIANNVRPYLNLLVELTFLLNSAVFDLYGELGARYSLDGRWNDQRRRFLRERGLDLSNGLWPS</sequence>
<evidence type="ECO:0000313" key="2">
    <source>
        <dbReference type="Proteomes" id="UP000582837"/>
    </source>
</evidence>
<name>A0A841GWY5_9BACT</name>
<reference evidence="1 2" key="1">
    <citation type="submission" date="2020-08" db="EMBL/GenBank/DDBJ databases">
        <title>Genomic Encyclopedia of Type Strains, Phase IV (KMG-IV): sequencing the most valuable type-strain genomes for metagenomic binning, comparative biology and taxonomic classification.</title>
        <authorList>
            <person name="Goeker M."/>
        </authorList>
    </citation>
    <scope>NUCLEOTIDE SEQUENCE [LARGE SCALE GENOMIC DNA]</scope>
    <source>
        <strain evidence="1 2">DSM 29007</strain>
    </source>
</reference>
<evidence type="ECO:0000313" key="1">
    <source>
        <dbReference type="EMBL" id="MBB6069935.1"/>
    </source>
</evidence>
<dbReference type="AlphaFoldDB" id="A0A841GWY5"/>
<gene>
    <name evidence="1" type="ORF">HNQ61_001552</name>
</gene>
<accession>A0A841GWY5</accession>
<dbReference type="RefSeq" id="WP_170039519.1">
    <property type="nucleotide sequence ID" value="NZ_JABDTL010000002.1"/>
</dbReference>
<organism evidence="1 2">
    <name type="scientific">Longimicrobium terrae</name>
    <dbReference type="NCBI Taxonomy" id="1639882"/>
    <lineage>
        <taxon>Bacteria</taxon>
        <taxon>Pseudomonadati</taxon>
        <taxon>Gemmatimonadota</taxon>
        <taxon>Longimicrobiia</taxon>
        <taxon>Longimicrobiales</taxon>
        <taxon>Longimicrobiaceae</taxon>
        <taxon>Longimicrobium</taxon>
    </lineage>
</organism>